<keyword evidence="2" id="KW-1185">Reference proteome</keyword>
<dbReference type="GO" id="GO:0003677">
    <property type="term" value="F:DNA binding"/>
    <property type="evidence" value="ECO:0007669"/>
    <property type="project" value="InterPro"/>
</dbReference>
<dbReference type="GO" id="GO:0006355">
    <property type="term" value="P:regulation of DNA-templated transcription"/>
    <property type="evidence" value="ECO:0007669"/>
    <property type="project" value="InterPro"/>
</dbReference>
<dbReference type="EMBL" id="OL685370">
    <property type="protein sequence ID" value="USC25915.1"/>
    <property type="molecule type" value="Genomic_DNA"/>
</dbReference>
<organism evidence="1 2">
    <name type="scientific">Palpita vitrealis nucleopolyhedrovirus</name>
    <dbReference type="NCBI Taxonomy" id="2951960"/>
    <lineage>
        <taxon>Viruses</taxon>
        <taxon>Viruses incertae sedis</taxon>
        <taxon>Naldaviricetes</taxon>
        <taxon>Lefavirales</taxon>
        <taxon>Baculoviridae</taxon>
        <taxon>Alphabaculovirus</taxon>
        <taxon>Alphabaculovirus pavitrealis</taxon>
    </lineage>
</organism>
<dbReference type="Proteomes" id="UP001256712">
    <property type="component" value="Segment"/>
</dbReference>
<proteinExistence type="predicted"/>
<evidence type="ECO:0000313" key="2">
    <source>
        <dbReference type="Proteomes" id="UP001256712"/>
    </source>
</evidence>
<dbReference type="InterPro" id="IPR008415">
    <property type="entry name" value="Baculo_LEF-3"/>
</dbReference>
<name>A0AAE9LNH9_9ABAC</name>
<evidence type="ECO:0000313" key="1">
    <source>
        <dbReference type="EMBL" id="USC25915.1"/>
    </source>
</evidence>
<protein>
    <submittedName>
        <fullName evidence="1">Lef-3</fullName>
    </submittedName>
</protein>
<accession>A0AAE9LNH9</accession>
<reference evidence="1" key="1">
    <citation type="journal article" date="2022" name="J. Invertebr. Pathol.">
        <title>Identification of a new nucleopolyhedrovirus isolated from the olive leaf moth, Palpita vitrealis, from two locations in Egypt.</title>
        <authorList>
            <person name="El-Salamouny S."/>
            <person name="Wennmann J.T."/>
            <person name="Kleespies R.G."/>
            <person name="Richert-Poggeler K.R."/>
            <person name="Mansour A."/>
            <person name="Awad M."/>
            <person name="Agamy E."/>
            <person name="Salama R."/>
            <person name="Jehle J.A."/>
        </authorList>
    </citation>
    <scope>NUCLEOTIDE SEQUENCE</scope>
    <source>
        <strain evidence="1">Giza 2005</strain>
    </source>
</reference>
<dbReference type="Pfam" id="PF05847">
    <property type="entry name" value="Baculo_LEF-3"/>
    <property type="match status" value="1"/>
</dbReference>
<sequence length="376" mass="43987">MATKRNLFGESSSSEPLIKRMATSPKKIKENYKKISGKLMSKMTLSIDNEFYYTFRIMIDNKIQEYYGDSQCFKQMEEGKCYDISLNYVKTKFNQMIQINEYKECDMEIDIATPLSEYLTNKHFENEDSVNTVVKYKFIYKKINSNLYKIVFEIVYKNSNDELDVVQIESSINGKTLTNLFKTDIKGSDDVNEVFKYLKNNEDQIFVLYNVKCQQIFNGINVYMNWNIINSTRIEPCTAKDKEAFSELVNPLANARINISRSNKIVTCYNIVELKSELEENDVGDSKFIVQFKNENNCEDDKKWNKSVFYVNNNKKTETNSLQKLCADFNQISMLLDDNLIKATVYVTVDNNSETNNMNVLGLMKYDEDENEYIYL</sequence>